<dbReference type="RefSeq" id="WP_309849568.1">
    <property type="nucleotide sequence ID" value="NZ_BAAAIU010000022.1"/>
</dbReference>
<dbReference type="CDD" id="cd07431">
    <property type="entry name" value="PHP_PolIIIA"/>
    <property type="match status" value="1"/>
</dbReference>
<dbReference type="AlphaFoldDB" id="A0AAE4C5K8"/>
<dbReference type="Gene3D" id="1.10.150.870">
    <property type="match status" value="1"/>
</dbReference>
<sequence>MERFTHLNVASAYSAHHGTSHPEALVEAAHAAGAEAAAITDRDGIYGAVRHIRACLAAGLAPVVGVNLQVRAEGELSEVSVLAHGQNAGAGWAGLVRLISAAHSPRRRGLRSAHGTAHRDAWITPEQAPLFLLGENGPTSTVLLGPRSEVGSAVLAGDPERARRLLSAWEARMPGGVALEVVCHYAKPGQSGSLQHAAAMARLAHSAGIPAVLTNAVRYLTPDDALTGDVLDSAAQLLPLGAYPPQPNGQAWLKPAGMMRRMAFQIAEYAGLGRQFAVDLLSRTEETAERCRLDPDADLRWRQPKVPELEVLGLAGQDPAQVLRQRCEAAVLERYPAAGGAELTRIRERLEMELSTIGGFGFETYFLTVAEVVALIRGMGVRAQARGSGAGSLVNYLLRIGSVDPLEHDLLFERFLGTARSTLPDIDIDIESARRHEVYRAVFERFGHHRTTLLSMQNAYRARGAVRDAGQALSLGEEQITQIAESLWRYNARDLRAALSTKPELRDVAAQIASEPRLDLLVDLSERLDRLPRHISMHPCGVILGDSTLLSVTPTQPSGIGLPMAQLDKDDIDDMGLIKIDILGVRMQSALAYAVGEIARVNGPEAAVAGGLPADAPYVSADGTVDLDSIPHDDEPTFQLIRSTHTLGCFQIESPGQRSLLGRLQPDQYEDLIADISLFRPGPMKSNMVAPFIRAKHSSRIPNVLHERFRPFLSESYGVVIYHEQVLRIFAETMDISLTEADELRRSLSREGERIEADFRARAGAKVDADGRRVYTDRDVESIWETLRSFGSFGFCKAHGAAFALPTYQSAWLKAHYPVEFLTGVLEHDPGMYPRRLLMAEARRMGIPILPLDVNRSLDRYRAESLGDAEGSKGIRLSLKDIKGIQAGEVQRLVAGQPYSSITDVYHRAQPSRPLMLQLAQLGAFDSLTSGDAQGARRGSAIAYVRQLTARSRVSRPQAPRDQLALLSERDLMDASIPDPSQEERTALELDLLSTEVSEHLIESYRPLLDELGVTRASELASLRHKSPVLVAGMRVATQTPPMRSGRRTVFISVDDGTGVIDTTFFEEAQERTGPVLFGTQLLLIQGTVSHLGERDTSILAEEAKDLKAVWAQWSALRRGRSDDQAAAYA</sequence>
<name>A0AAE4C5K8_9MICC</name>
<dbReference type="InterPro" id="IPR040982">
    <property type="entry name" value="DNA_pol3_finger"/>
</dbReference>
<comment type="caution">
    <text evidence="11">The sequence shown here is derived from an EMBL/GenBank/DDBJ whole genome shotgun (WGS) entry which is preliminary data.</text>
</comment>
<keyword evidence="7" id="KW-0239">DNA-directed DNA polymerase</keyword>
<organism evidence="11 12">
    <name type="scientific">Falsarthrobacter nasiphocae</name>
    <dbReference type="NCBI Taxonomy" id="189863"/>
    <lineage>
        <taxon>Bacteria</taxon>
        <taxon>Bacillati</taxon>
        <taxon>Actinomycetota</taxon>
        <taxon>Actinomycetes</taxon>
        <taxon>Micrococcales</taxon>
        <taxon>Micrococcaceae</taxon>
        <taxon>Falsarthrobacter</taxon>
    </lineage>
</organism>
<dbReference type="EMBL" id="JAVDUI010000001">
    <property type="protein sequence ID" value="MDR6891608.1"/>
    <property type="molecule type" value="Genomic_DNA"/>
</dbReference>
<dbReference type="InterPro" id="IPR029460">
    <property type="entry name" value="DNAPol_HHH"/>
</dbReference>
<dbReference type="InterPro" id="IPR041931">
    <property type="entry name" value="DNA_pol3_alpha_thumb_dom"/>
</dbReference>
<dbReference type="Gene3D" id="1.10.10.1600">
    <property type="entry name" value="Bacterial DNA polymerase III alpha subunit, thumb domain"/>
    <property type="match status" value="1"/>
</dbReference>
<dbReference type="PANTHER" id="PTHR32294">
    <property type="entry name" value="DNA POLYMERASE III SUBUNIT ALPHA"/>
    <property type="match status" value="1"/>
</dbReference>
<dbReference type="Gene3D" id="3.20.20.140">
    <property type="entry name" value="Metal-dependent hydrolases"/>
    <property type="match status" value="1"/>
</dbReference>
<feature type="domain" description="Polymerase/histidinol phosphatase N-terminal" evidence="10">
    <location>
        <begin position="5"/>
        <end position="72"/>
    </location>
</feature>
<evidence type="ECO:0000256" key="8">
    <source>
        <dbReference type="ARBA" id="ARBA00023204"/>
    </source>
</evidence>
<evidence type="ECO:0000313" key="11">
    <source>
        <dbReference type="EMBL" id="MDR6891608.1"/>
    </source>
</evidence>
<dbReference type="InterPro" id="IPR016195">
    <property type="entry name" value="Pol/histidinol_Pase-like"/>
</dbReference>
<keyword evidence="4 11" id="KW-0548">Nucleotidyltransferase</keyword>
<evidence type="ECO:0000259" key="10">
    <source>
        <dbReference type="SMART" id="SM00481"/>
    </source>
</evidence>
<dbReference type="SMART" id="SM00481">
    <property type="entry name" value="POLIIIAc"/>
    <property type="match status" value="1"/>
</dbReference>
<keyword evidence="2" id="KW-0963">Cytoplasm</keyword>
<evidence type="ECO:0000256" key="4">
    <source>
        <dbReference type="ARBA" id="ARBA00022695"/>
    </source>
</evidence>
<dbReference type="Pfam" id="PF07733">
    <property type="entry name" value="DNA_pol3_alpha"/>
    <property type="match status" value="1"/>
</dbReference>
<accession>A0AAE4C5K8</accession>
<reference evidence="11" key="1">
    <citation type="submission" date="2023-07" db="EMBL/GenBank/DDBJ databases">
        <title>Sequencing the genomes of 1000 actinobacteria strains.</title>
        <authorList>
            <person name="Klenk H.-P."/>
        </authorList>
    </citation>
    <scope>NUCLEOTIDE SEQUENCE</scope>
    <source>
        <strain evidence="11">DSM 13988</strain>
    </source>
</reference>
<evidence type="ECO:0000256" key="3">
    <source>
        <dbReference type="ARBA" id="ARBA00022679"/>
    </source>
</evidence>
<evidence type="ECO:0000256" key="9">
    <source>
        <dbReference type="ARBA" id="ARBA00049244"/>
    </source>
</evidence>
<dbReference type="InterPro" id="IPR004013">
    <property type="entry name" value="PHP_dom"/>
</dbReference>
<dbReference type="SUPFAM" id="SSF89550">
    <property type="entry name" value="PHP domain-like"/>
    <property type="match status" value="1"/>
</dbReference>
<dbReference type="EC" id="2.7.7.7" evidence="1"/>
<keyword evidence="6" id="KW-0227">DNA damage</keyword>
<dbReference type="InterPro" id="IPR004805">
    <property type="entry name" value="DnaE2/DnaE/PolC"/>
</dbReference>
<evidence type="ECO:0000256" key="5">
    <source>
        <dbReference type="ARBA" id="ARBA00022705"/>
    </source>
</evidence>
<dbReference type="InterPro" id="IPR011708">
    <property type="entry name" value="DNA_pol3_alpha_NTPase_dom"/>
</dbReference>
<gene>
    <name evidence="11" type="ORF">J2S35_000548</name>
</gene>
<dbReference type="PANTHER" id="PTHR32294:SF4">
    <property type="entry name" value="ERROR-PRONE DNA POLYMERASE"/>
    <property type="match status" value="1"/>
</dbReference>
<proteinExistence type="predicted"/>
<dbReference type="GO" id="GO:0006281">
    <property type="term" value="P:DNA repair"/>
    <property type="evidence" value="ECO:0007669"/>
    <property type="project" value="UniProtKB-KW"/>
</dbReference>
<keyword evidence="5" id="KW-0235">DNA replication</keyword>
<comment type="catalytic activity">
    <reaction evidence="9">
        <text>DNA(n) + a 2'-deoxyribonucleoside 5'-triphosphate = DNA(n+1) + diphosphate</text>
        <dbReference type="Rhea" id="RHEA:22508"/>
        <dbReference type="Rhea" id="RHEA-COMP:17339"/>
        <dbReference type="Rhea" id="RHEA-COMP:17340"/>
        <dbReference type="ChEBI" id="CHEBI:33019"/>
        <dbReference type="ChEBI" id="CHEBI:61560"/>
        <dbReference type="ChEBI" id="CHEBI:173112"/>
        <dbReference type="EC" id="2.7.7.7"/>
    </reaction>
</comment>
<evidence type="ECO:0000256" key="1">
    <source>
        <dbReference type="ARBA" id="ARBA00012417"/>
    </source>
</evidence>
<dbReference type="Pfam" id="PF17657">
    <property type="entry name" value="DNA_pol3_finger"/>
    <property type="match status" value="1"/>
</dbReference>
<dbReference type="Proteomes" id="UP001247307">
    <property type="component" value="Unassembled WGS sequence"/>
</dbReference>
<evidence type="ECO:0000256" key="2">
    <source>
        <dbReference type="ARBA" id="ARBA00022490"/>
    </source>
</evidence>
<dbReference type="NCBIfam" id="TIGR00594">
    <property type="entry name" value="polc"/>
    <property type="match status" value="1"/>
</dbReference>
<protein>
    <recommendedName>
        <fullName evidence="1">DNA-directed DNA polymerase</fullName>
        <ecNumber evidence="1">2.7.7.7</ecNumber>
    </recommendedName>
</protein>
<keyword evidence="3 11" id="KW-0808">Transferase</keyword>
<dbReference type="InterPro" id="IPR003141">
    <property type="entry name" value="Pol/His_phosphatase_N"/>
</dbReference>
<dbReference type="Pfam" id="PF14579">
    <property type="entry name" value="HHH_6"/>
    <property type="match status" value="1"/>
</dbReference>
<evidence type="ECO:0000256" key="6">
    <source>
        <dbReference type="ARBA" id="ARBA00022763"/>
    </source>
</evidence>
<evidence type="ECO:0000313" key="12">
    <source>
        <dbReference type="Proteomes" id="UP001247307"/>
    </source>
</evidence>
<keyword evidence="8" id="KW-0234">DNA repair</keyword>
<keyword evidence="12" id="KW-1185">Reference proteome</keyword>
<dbReference type="GO" id="GO:0006260">
    <property type="term" value="P:DNA replication"/>
    <property type="evidence" value="ECO:0007669"/>
    <property type="project" value="UniProtKB-KW"/>
</dbReference>
<dbReference type="CDD" id="cd04485">
    <property type="entry name" value="DnaE_OBF"/>
    <property type="match status" value="1"/>
</dbReference>
<dbReference type="GO" id="GO:0003887">
    <property type="term" value="F:DNA-directed DNA polymerase activity"/>
    <property type="evidence" value="ECO:0007669"/>
    <property type="project" value="UniProtKB-KW"/>
</dbReference>
<dbReference type="Pfam" id="PF02811">
    <property type="entry name" value="PHP"/>
    <property type="match status" value="1"/>
</dbReference>
<evidence type="ECO:0000256" key="7">
    <source>
        <dbReference type="ARBA" id="ARBA00022932"/>
    </source>
</evidence>
<dbReference type="GO" id="GO:0008408">
    <property type="term" value="F:3'-5' exonuclease activity"/>
    <property type="evidence" value="ECO:0007669"/>
    <property type="project" value="InterPro"/>
</dbReference>